<evidence type="ECO:0000256" key="1">
    <source>
        <dbReference type="ARBA" id="ARBA00005613"/>
    </source>
</evidence>
<evidence type="ECO:0000256" key="3">
    <source>
        <dbReference type="ARBA" id="ARBA00022833"/>
    </source>
</evidence>
<keyword evidence="2" id="KW-0479">Metal-binding</keyword>
<protein>
    <recommendedName>
        <fullName evidence="4">Protein yippee-like</fullName>
    </recommendedName>
</protein>
<proteinExistence type="inferred from homology"/>
<dbReference type="PROSITE" id="PS51792">
    <property type="entry name" value="YIPPEE"/>
    <property type="match status" value="1"/>
</dbReference>
<evidence type="ECO:0000313" key="7">
    <source>
        <dbReference type="Proteomes" id="UP000325577"/>
    </source>
</evidence>
<name>A0A5J5BM58_9ASTE</name>
<comment type="similarity">
    <text evidence="1 4">Belongs to the yippee family.</text>
</comment>
<gene>
    <name evidence="6" type="ORF">F0562_021874</name>
</gene>
<keyword evidence="7" id="KW-1185">Reference proteome</keyword>
<evidence type="ECO:0000256" key="2">
    <source>
        <dbReference type="ARBA" id="ARBA00022723"/>
    </source>
</evidence>
<reference evidence="6 7" key="1">
    <citation type="submission" date="2019-09" db="EMBL/GenBank/DDBJ databases">
        <title>A chromosome-level genome assembly of the Chinese tupelo Nyssa sinensis.</title>
        <authorList>
            <person name="Yang X."/>
            <person name="Kang M."/>
            <person name="Yang Y."/>
            <person name="Xiong H."/>
            <person name="Wang M."/>
            <person name="Zhang Z."/>
            <person name="Wang Z."/>
            <person name="Wu H."/>
            <person name="Ma T."/>
            <person name="Liu J."/>
            <person name="Xi Z."/>
        </authorList>
    </citation>
    <scope>NUCLEOTIDE SEQUENCE [LARGE SCALE GENOMIC DNA]</scope>
    <source>
        <strain evidence="6">J267</strain>
        <tissue evidence="6">Leaf</tissue>
    </source>
</reference>
<dbReference type="InterPro" id="IPR034751">
    <property type="entry name" value="Yippee"/>
</dbReference>
<evidence type="ECO:0000256" key="4">
    <source>
        <dbReference type="RuleBase" id="RU110713"/>
    </source>
</evidence>
<dbReference type="EMBL" id="CM018034">
    <property type="protein sequence ID" value="KAA8543949.1"/>
    <property type="molecule type" value="Genomic_DNA"/>
</dbReference>
<dbReference type="OrthoDB" id="1744785at2759"/>
<evidence type="ECO:0000259" key="5">
    <source>
        <dbReference type="PROSITE" id="PS51792"/>
    </source>
</evidence>
<dbReference type="Proteomes" id="UP000325577">
    <property type="component" value="Linkage Group LG11"/>
</dbReference>
<organism evidence="6 7">
    <name type="scientific">Nyssa sinensis</name>
    <dbReference type="NCBI Taxonomy" id="561372"/>
    <lineage>
        <taxon>Eukaryota</taxon>
        <taxon>Viridiplantae</taxon>
        <taxon>Streptophyta</taxon>
        <taxon>Embryophyta</taxon>
        <taxon>Tracheophyta</taxon>
        <taxon>Spermatophyta</taxon>
        <taxon>Magnoliopsida</taxon>
        <taxon>eudicotyledons</taxon>
        <taxon>Gunneridae</taxon>
        <taxon>Pentapetalae</taxon>
        <taxon>asterids</taxon>
        <taxon>Cornales</taxon>
        <taxon>Nyssaceae</taxon>
        <taxon>Nyssa</taxon>
    </lineage>
</organism>
<sequence>MGRLFLIQFDQTPDAFLYLCAICETHIASWKEYAFAYHGLPNDTIGAIFHKIVNVYGDGPEQHHKFGDYTVEDVHCNKCGNLLGFKFIDNANDNQFRVGDFCLPLKKLLIWDGEDGGEMMDADTGDPV</sequence>
<dbReference type="InterPro" id="IPR004910">
    <property type="entry name" value="Yippee/Mis18/Cereblon"/>
</dbReference>
<feature type="domain" description="Yippee" evidence="5">
    <location>
        <begin position="16"/>
        <end position="112"/>
    </location>
</feature>
<dbReference type="InterPro" id="IPR039058">
    <property type="entry name" value="Yippee_fam"/>
</dbReference>
<dbReference type="Pfam" id="PF03226">
    <property type="entry name" value="Yippee-Mis18"/>
    <property type="match status" value="1"/>
</dbReference>
<keyword evidence="3" id="KW-0862">Zinc</keyword>
<accession>A0A5J5BM58</accession>
<dbReference type="GO" id="GO:0046872">
    <property type="term" value="F:metal ion binding"/>
    <property type="evidence" value="ECO:0007669"/>
    <property type="project" value="UniProtKB-KW"/>
</dbReference>
<evidence type="ECO:0000313" key="6">
    <source>
        <dbReference type="EMBL" id="KAA8543949.1"/>
    </source>
</evidence>
<dbReference type="PANTHER" id="PTHR13848">
    <property type="entry name" value="PROTEIN YIPPEE-LIKE CG15309-RELATED"/>
    <property type="match status" value="1"/>
</dbReference>
<dbReference type="AlphaFoldDB" id="A0A5J5BM58"/>